<dbReference type="OrthoDB" id="3650757at2759"/>
<name>A0A9Q8PDB2_PASFU</name>
<keyword evidence="2" id="KW-1185">Reference proteome</keyword>
<dbReference type="AlphaFoldDB" id="A0A9Q8PDB2"/>
<dbReference type="Proteomes" id="UP000756132">
    <property type="component" value="Chromosome 7"/>
</dbReference>
<evidence type="ECO:0008006" key="3">
    <source>
        <dbReference type="Google" id="ProtNLM"/>
    </source>
</evidence>
<evidence type="ECO:0000313" key="2">
    <source>
        <dbReference type="Proteomes" id="UP000756132"/>
    </source>
</evidence>
<protein>
    <recommendedName>
        <fullName evidence="3">F-box domain-containing protein</fullName>
    </recommendedName>
</protein>
<sequence>MAPPTDFLENSMGSRLLSLPAELRNIIYELTFTTDYDDDEKIRHSRTSRHIDLITTKPPSKMLLCTCRQIYDEAHLIHRTQYRKFWSSGKFLLDLGPARSDNGYTVRLRPDVDHVNSLQIEYMAMGFIMFDKRGH</sequence>
<dbReference type="KEGG" id="ffu:CLAFUR5_09831"/>
<accession>A0A9Q8PDB2</accession>
<gene>
    <name evidence="1" type="ORF">CLAFUR5_09831</name>
</gene>
<dbReference type="InterPro" id="IPR038883">
    <property type="entry name" value="AN11006-like"/>
</dbReference>
<reference evidence="1" key="2">
    <citation type="journal article" date="2022" name="Microb. Genom.">
        <title>A chromosome-scale genome assembly of the tomato pathogen Cladosporium fulvum reveals a compartmentalized genome architecture and the presence of a dispensable chromosome.</title>
        <authorList>
            <person name="Zaccaron A.Z."/>
            <person name="Chen L.H."/>
            <person name="Samaras A."/>
            <person name="Stergiopoulos I."/>
        </authorList>
    </citation>
    <scope>NUCLEOTIDE SEQUENCE</scope>
    <source>
        <strain evidence="1">Race5_Kim</strain>
    </source>
</reference>
<dbReference type="OMA" id="QIEYMAM"/>
<dbReference type="RefSeq" id="XP_047764706.1">
    <property type="nucleotide sequence ID" value="XM_047908979.1"/>
</dbReference>
<dbReference type="EMBL" id="CP090169">
    <property type="protein sequence ID" value="UJO20340.1"/>
    <property type="molecule type" value="Genomic_DNA"/>
</dbReference>
<evidence type="ECO:0000313" key="1">
    <source>
        <dbReference type="EMBL" id="UJO20340.1"/>
    </source>
</evidence>
<organism evidence="1 2">
    <name type="scientific">Passalora fulva</name>
    <name type="common">Tomato leaf mold</name>
    <name type="synonym">Cladosporium fulvum</name>
    <dbReference type="NCBI Taxonomy" id="5499"/>
    <lineage>
        <taxon>Eukaryota</taxon>
        <taxon>Fungi</taxon>
        <taxon>Dikarya</taxon>
        <taxon>Ascomycota</taxon>
        <taxon>Pezizomycotina</taxon>
        <taxon>Dothideomycetes</taxon>
        <taxon>Dothideomycetidae</taxon>
        <taxon>Mycosphaerellales</taxon>
        <taxon>Mycosphaerellaceae</taxon>
        <taxon>Fulvia</taxon>
    </lineage>
</organism>
<proteinExistence type="predicted"/>
<reference evidence="1" key="1">
    <citation type="submission" date="2021-12" db="EMBL/GenBank/DDBJ databases">
        <authorList>
            <person name="Zaccaron A."/>
            <person name="Stergiopoulos I."/>
        </authorList>
    </citation>
    <scope>NUCLEOTIDE SEQUENCE</scope>
    <source>
        <strain evidence="1">Race5_Kim</strain>
    </source>
</reference>
<dbReference type="GeneID" id="71989709"/>
<dbReference type="PANTHER" id="PTHR42085:SF1">
    <property type="entry name" value="F-BOX DOMAIN-CONTAINING PROTEIN"/>
    <property type="match status" value="1"/>
</dbReference>
<dbReference type="PANTHER" id="PTHR42085">
    <property type="entry name" value="F-BOX DOMAIN-CONTAINING PROTEIN"/>
    <property type="match status" value="1"/>
</dbReference>